<organism evidence="1 2">
    <name type="scientific">Sphenostylis stenocarpa</name>
    <dbReference type="NCBI Taxonomy" id="92480"/>
    <lineage>
        <taxon>Eukaryota</taxon>
        <taxon>Viridiplantae</taxon>
        <taxon>Streptophyta</taxon>
        <taxon>Embryophyta</taxon>
        <taxon>Tracheophyta</taxon>
        <taxon>Spermatophyta</taxon>
        <taxon>Magnoliopsida</taxon>
        <taxon>eudicotyledons</taxon>
        <taxon>Gunneridae</taxon>
        <taxon>Pentapetalae</taxon>
        <taxon>rosids</taxon>
        <taxon>fabids</taxon>
        <taxon>Fabales</taxon>
        <taxon>Fabaceae</taxon>
        <taxon>Papilionoideae</taxon>
        <taxon>50 kb inversion clade</taxon>
        <taxon>NPAAA clade</taxon>
        <taxon>indigoferoid/millettioid clade</taxon>
        <taxon>Phaseoleae</taxon>
        <taxon>Sphenostylis</taxon>
    </lineage>
</organism>
<evidence type="ECO:0000313" key="2">
    <source>
        <dbReference type="Proteomes" id="UP001189624"/>
    </source>
</evidence>
<reference evidence="1" key="1">
    <citation type="submission" date="2023-10" db="EMBL/GenBank/DDBJ databases">
        <authorList>
            <person name="Domelevo Entfellner J.-B."/>
        </authorList>
    </citation>
    <scope>NUCLEOTIDE SEQUENCE</scope>
</reference>
<name>A0AA86VDX1_9FABA</name>
<gene>
    <name evidence="1" type="ORF">AYBTSS11_LOCUS11179</name>
</gene>
<dbReference type="Gramene" id="rna-AYBTSS11_LOCUS11179">
    <property type="protein sequence ID" value="CAJ1943103.1"/>
    <property type="gene ID" value="gene-AYBTSS11_LOCUS11179"/>
</dbReference>
<dbReference type="EMBL" id="OY731400">
    <property type="protein sequence ID" value="CAJ1943103.1"/>
    <property type="molecule type" value="Genomic_DNA"/>
</dbReference>
<evidence type="ECO:0000313" key="1">
    <source>
        <dbReference type="EMBL" id="CAJ1943103.1"/>
    </source>
</evidence>
<proteinExistence type="predicted"/>
<accession>A0AA86VDX1</accession>
<protein>
    <submittedName>
        <fullName evidence="1">Uncharacterized protein</fullName>
    </submittedName>
</protein>
<sequence length="136" mass="15578">MLHYGFLVPYISQVDRKSIVVKIGQTFGRVTESYAKLGVSHILKQFSVFARIKIPETANTWLRNGYCILHAEISRLTFAKASILQENGLLPYQCSSNVYRKNSSSDYVVDIYILWHPINVFPQFYLIQDSGKVSIN</sequence>
<dbReference type="AlphaFoldDB" id="A0AA86VDX1"/>
<dbReference type="Proteomes" id="UP001189624">
    <property type="component" value="Chromosome 3"/>
</dbReference>
<keyword evidence="2" id="KW-1185">Reference proteome</keyword>